<proteinExistence type="predicted"/>
<reference evidence="1" key="2">
    <citation type="submission" date="2025-09" db="UniProtKB">
        <authorList>
            <consortium name="Ensembl"/>
        </authorList>
    </citation>
    <scope>IDENTIFICATION</scope>
</reference>
<organism evidence="1 2">
    <name type="scientific">Varanus komodoensis</name>
    <name type="common">Komodo dragon</name>
    <dbReference type="NCBI Taxonomy" id="61221"/>
    <lineage>
        <taxon>Eukaryota</taxon>
        <taxon>Metazoa</taxon>
        <taxon>Chordata</taxon>
        <taxon>Craniata</taxon>
        <taxon>Vertebrata</taxon>
        <taxon>Euteleostomi</taxon>
        <taxon>Lepidosauria</taxon>
        <taxon>Squamata</taxon>
        <taxon>Bifurcata</taxon>
        <taxon>Unidentata</taxon>
        <taxon>Episquamata</taxon>
        <taxon>Toxicofera</taxon>
        <taxon>Anguimorpha</taxon>
        <taxon>Paleoanguimorpha</taxon>
        <taxon>Varanoidea</taxon>
        <taxon>Varanidae</taxon>
        <taxon>Varanus</taxon>
    </lineage>
</organism>
<keyword evidence="2" id="KW-1185">Reference proteome</keyword>
<protein>
    <submittedName>
        <fullName evidence="1">Uncharacterized protein</fullName>
    </submittedName>
</protein>
<reference evidence="1" key="1">
    <citation type="submission" date="2025-08" db="UniProtKB">
        <authorList>
            <consortium name="Ensembl"/>
        </authorList>
    </citation>
    <scope>IDENTIFICATION</scope>
</reference>
<dbReference type="Ensembl" id="ENSVKKT00000018148.1">
    <property type="protein sequence ID" value="ENSVKKP00000017709.1"/>
    <property type="gene ID" value="ENSVKKG00000012096.1"/>
</dbReference>
<evidence type="ECO:0000313" key="1">
    <source>
        <dbReference type="Ensembl" id="ENSVKKP00000017709.1"/>
    </source>
</evidence>
<sequence>MAQWAGLGIRNPPPLFGSAIINGAELCCQRCPPPLAPWQGCLFLYSLVLVVFKKKNQTIVLLLFLHRAEEYGPIVRLNAFHKVALLVLSPEGTKVRYETFSL</sequence>
<name>A0A8D2L765_VARKO</name>
<dbReference type="AlphaFoldDB" id="A0A8D2L765"/>
<accession>A0A8D2L765</accession>
<dbReference type="Proteomes" id="UP000694545">
    <property type="component" value="Unplaced"/>
</dbReference>
<evidence type="ECO:0000313" key="2">
    <source>
        <dbReference type="Proteomes" id="UP000694545"/>
    </source>
</evidence>